<evidence type="ECO:0000256" key="1">
    <source>
        <dbReference type="ARBA" id="ARBA00006739"/>
    </source>
</evidence>
<dbReference type="InterPro" id="IPR050256">
    <property type="entry name" value="Glycosyltransferase_2"/>
</dbReference>
<dbReference type="PANTHER" id="PTHR48090:SF7">
    <property type="entry name" value="RFBJ PROTEIN"/>
    <property type="match status" value="1"/>
</dbReference>
<dbReference type="InterPro" id="IPR029044">
    <property type="entry name" value="Nucleotide-diphossugar_trans"/>
</dbReference>
<evidence type="ECO:0000259" key="2">
    <source>
        <dbReference type="Pfam" id="PF00535"/>
    </source>
</evidence>
<proteinExistence type="inferred from homology"/>
<dbReference type="PANTHER" id="PTHR48090">
    <property type="entry name" value="UNDECAPRENYL-PHOSPHATE 4-DEOXY-4-FORMAMIDO-L-ARABINOSE TRANSFERASE-RELATED"/>
    <property type="match status" value="1"/>
</dbReference>
<keyword evidence="3" id="KW-0808">Transferase</keyword>
<accession>A0A1H2LML9</accession>
<protein>
    <submittedName>
        <fullName evidence="3">Glycosyl transferase family 2</fullName>
    </submittedName>
</protein>
<dbReference type="STRING" id="158898.SAMN04488548_136597"/>
<sequence length="303" mass="32954">MILSLHAAGGRSFELLRDSRWRLLVTDIFDGAAALSHDEPATLADMAEFEDEFEEGATPADAPASVPTPTVTVVIPARNEALNLPYVAERMPPVDEIIVVDGSSVDDTIAVARKLWPEAKIVSQTRSGKGNALACGFEAATGDIIVMIDADGSTDPAEIPDFVETLISGSDLAKGSRFSLGGGSDDITALRRVGNKGLNWLVNQIFATSFADLCYGYNAFWRKHLEVLDLPVTAESEPQWGDGFEIETIINVRMARSGLVIREVGSHESRRIHGRSNLNAFTDGFRVLRTIGLEHRLHRAARR</sequence>
<dbReference type="Pfam" id="PF00535">
    <property type="entry name" value="Glycos_transf_2"/>
    <property type="match status" value="1"/>
</dbReference>
<evidence type="ECO:0000313" key="4">
    <source>
        <dbReference type="Proteomes" id="UP000183180"/>
    </source>
</evidence>
<evidence type="ECO:0000313" key="3">
    <source>
        <dbReference type="EMBL" id="SDU82074.1"/>
    </source>
</evidence>
<dbReference type="Gene3D" id="3.90.550.10">
    <property type="entry name" value="Spore Coat Polysaccharide Biosynthesis Protein SpsA, Chain A"/>
    <property type="match status" value="1"/>
</dbReference>
<feature type="domain" description="Glycosyltransferase 2-like" evidence="2">
    <location>
        <begin position="72"/>
        <end position="225"/>
    </location>
</feature>
<dbReference type="EMBL" id="FNLM01000036">
    <property type="protein sequence ID" value="SDU82074.1"/>
    <property type="molecule type" value="Genomic_DNA"/>
</dbReference>
<reference evidence="3 4" key="1">
    <citation type="submission" date="2016-10" db="EMBL/GenBank/DDBJ databases">
        <authorList>
            <person name="de Groot N.N."/>
        </authorList>
    </citation>
    <scope>NUCLEOTIDE SEQUENCE [LARGE SCALE GENOMIC DNA]</scope>
    <source>
        <strain evidence="3 4">DSM 44215</strain>
    </source>
</reference>
<dbReference type="InterPro" id="IPR001173">
    <property type="entry name" value="Glyco_trans_2-like"/>
</dbReference>
<dbReference type="SUPFAM" id="SSF53448">
    <property type="entry name" value="Nucleotide-diphospho-sugar transferases"/>
    <property type="match status" value="1"/>
</dbReference>
<dbReference type="AlphaFoldDB" id="A0A1H2LML9"/>
<dbReference type="CDD" id="cd04179">
    <property type="entry name" value="DPM_DPG-synthase_like"/>
    <property type="match status" value="1"/>
</dbReference>
<comment type="similarity">
    <text evidence="1">Belongs to the glycosyltransferase 2 family.</text>
</comment>
<gene>
    <name evidence="3" type="ORF">SAMN04488548_136597</name>
</gene>
<organism evidence="3 4">
    <name type="scientific">Gordonia westfalica</name>
    <dbReference type="NCBI Taxonomy" id="158898"/>
    <lineage>
        <taxon>Bacteria</taxon>
        <taxon>Bacillati</taxon>
        <taxon>Actinomycetota</taxon>
        <taxon>Actinomycetes</taxon>
        <taxon>Mycobacteriales</taxon>
        <taxon>Gordoniaceae</taxon>
        <taxon>Gordonia</taxon>
    </lineage>
</organism>
<dbReference type="Proteomes" id="UP000183180">
    <property type="component" value="Unassembled WGS sequence"/>
</dbReference>
<dbReference type="GO" id="GO:0016740">
    <property type="term" value="F:transferase activity"/>
    <property type="evidence" value="ECO:0007669"/>
    <property type="project" value="UniProtKB-KW"/>
</dbReference>
<name>A0A1H2LML9_9ACTN</name>